<sequence length="226" mass="24050">MSWSRRRKIATWSAVGVFAGALGLLGLDRGAEIVVERMVASRVQDCLQTPDKPDVEISGFPLLTDLIRGRLDGMRMTAHDANAEGVRVADLAVEASGVERKGAGGEMDSLRGSGLVTFEAMSERAMGMTISNGGDGRLKITGGIGLFSGSATTTPRIENGEIVLQPGQISTPLFGDLDFSDFPEIRIPLRELPTGVNVSLNPTDRGLEFTFDGTDVKLPDDPCKVS</sequence>
<name>A0ABN1GCE7_9ACTN</name>
<evidence type="ECO:0000313" key="2">
    <source>
        <dbReference type="Proteomes" id="UP001500957"/>
    </source>
</evidence>
<keyword evidence="2" id="KW-1185">Reference proteome</keyword>
<organism evidence="1 2">
    <name type="scientific">Sporichthya brevicatena</name>
    <dbReference type="NCBI Taxonomy" id="171442"/>
    <lineage>
        <taxon>Bacteria</taxon>
        <taxon>Bacillati</taxon>
        <taxon>Actinomycetota</taxon>
        <taxon>Actinomycetes</taxon>
        <taxon>Sporichthyales</taxon>
        <taxon>Sporichthyaceae</taxon>
        <taxon>Sporichthya</taxon>
    </lineage>
</organism>
<reference evidence="1 2" key="1">
    <citation type="journal article" date="2019" name="Int. J. Syst. Evol. Microbiol.">
        <title>The Global Catalogue of Microorganisms (GCM) 10K type strain sequencing project: providing services to taxonomists for standard genome sequencing and annotation.</title>
        <authorList>
            <consortium name="The Broad Institute Genomics Platform"/>
            <consortium name="The Broad Institute Genome Sequencing Center for Infectious Disease"/>
            <person name="Wu L."/>
            <person name="Ma J."/>
        </authorList>
    </citation>
    <scope>NUCLEOTIDE SEQUENCE [LARGE SCALE GENOMIC DNA]</scope>
    <source>
        <strain evidence="1 2">JCM 10671</strain>
    </source>
</reference>
<dbReference type="Pfam" id="PF11209">
    <property type="entry name" value="LmeA"/>
    <property type="match status" value="1"/>
</dbReference>
<accession>A0ABN1GCE7</accession>
<protein>
    <recommendedName>
        <fullName evidence="3">DUF2993 domain-containing protein</fullName>
    </recommendedName>
</protein>
<dbReference type="InterPro" id="IPR021373">
    <property type="entry name" value="DUF2993"/>
</dbReference>
<proteinExistence type="predicted"/>
<comment type="caution">
    <text evidence="1">The sequence shown here is derived from an EMBL/GenBank/DDBJ whole genome shotgun (WGS) entry which is preliminary data.</text>
</comment>
<dbReference type="Proteomes" id="UP001500957">
    <property type="component" value="Unassembled WGS sequence"/>
</dbReference>
<evidence type="ECO:0000313" key="1">
    <source>
        <dbReference type="EMBL" id="GAA0608531.1"/>
    </source>
</evidence>
<dbReference type="RefSeq" id="WP_344601871.1">
    <property type="nucleotide sequence ID" value="NZ_BAAAHE010000007.1"/>
</dbReference>
<dbReference type="EMBL" id="BAAAHE010000007">
    <property type="protein sequence ID" value="GAA0608531.1"/>
    <property type="molecule type" value="Genomic_DNA"/>
</dbReference>
<evidence type="ECO:0008006" key="3">
    <source>
        <dbReference type="Google" id="ProtNLM"/>
    </source>
</evidence>
<gene>
    <name evidence="1" type="ORF">GCM10009547_08110</name>
</gene>